<dbReference type="Pfam" id="PF24877">
    <property type="entry name" value="ILV_EDD_C"/>
    <property type="match status" value="1"/>
</dbReference>
<evidence type="ECO:0000259" key="17">
    <source>
        <dbReference type="Pfam" id="PF00920"/>
    </source>
</evidence>
<dbReference type="InterPro" id="IPR000581">
    <property type="entry name" value="ILV_EDD_N"/>
</dbReference>
<dbReference type="InterPro" id="IPR056740">
    <property type="entry name" value="ILV_EDD_C"/>
</dbReference>
<dbReference type="UniPathway" id="UPA00047">
    <property type="reaction ID" value="UER00057"/>
</dbReference>
<organism evidence="19 20">
    <name type="scientific">Gymnopus androsaceus JB14</name>
    <dbReference type="NCBI Taxonomy" id="1447944"/>
    <lineage>
        <taxon>Eukaryota</taxon>
        <taxon>Fungi</taxon>
        <taxon>Dikarya</taxon>
        <taxon>Basidiomycota</taxon>
        <taxon>Agaricomycotina</taxon>
        <taxon>Agaricomycetes</taxon>
        <taxon>Agaricomycetidae</taxon>
        <taxon>Agaricales</taxon>
        <taxon>Marasmiineae</taxon>
        <taxon>Omphalotaceae</taxon>
        <taxon>Gymnopus</taxon>
    </lineage>
</organism>
<dbReference type="UniPathway" id="UPA00049">
    <property type="reaction ID" value="UER00061"/>
</dbReference>
<keyword evidence="3" id="KW-0028">Amino-acid biosynthesis</keyword>
<dbReference type="Pfam" id="PF00920">
    <property type="entry name" value="ILVD_EDD_N"/>
    <property type="match status" value="1"/>
</dbReference>
<evidence type="ECO:0000256" key="7">
    <source>
        <dbReference type="ARBA" id="ARBA00023004"/>
    </source>
</evidence>
<evidence type="ECO:0000313" key="20">
    <source>
        <dbReference type="Proteomes" id="UP000799118"/>
    </source>
</evidence>
<comment type="pathway">
    <text evidence="12">Amino-acid biosynthesis; L-valine biosynthesis; L-valine from pyruvate: step 3/4.</text>
</comment>
<comment type="cofactor">
    <cofactor evidence="15">
        <name>[2Fe-2S] cluster</name>
        <dbReference type="ChEBI" id="CHEBI:190135"/>
    </cofactor>
</comment>
<dbReference type="GO" id="GO:0004160">
    <property type="term" value="F:dihydroxy-acid dehydratase activity"/>
    <property type="evidence" value="ECO:0007669"/>
    <property type="project" value="UniProtKB-EC"/>
</dbReference>
<dbReference type="NCBIfam" id="TIGR00110">
    <property type="entry name" value="ilvD"/>
    <property type="match status" value="1"/>
</dbReference>
<dbReference type="Gene3D" id="3.50.30.80">
    <property type="entry name" value="IlvD/EDD C-terminal domain-like"/>
    <property type="match status" value="1"/>
</dbReference>
<keyword evidence="8" id="KW-0411">Iron-sulfur</keyword>
<keyword evidence="9" id="KW-0456">Lyase</keyword>
<evidence type="ECO:0000313" key="19">
    <source>
        <dbReference type="EMBL" id="KAE9393170.1"/>
    </source>
</evidence>
<comment type="pathway">
    <text evidence="13">Amino-acid biosynthesis; L-isoleucine biosynthesis; L-isoleucine from 2-oxobutanoate: step 3/4.</text>
</comment>
<evidence type="ECO:0000256" key="2">
    <source>
        <dbReference type="ARBA" id="ARBA00006486"/>
    </source>
</evidence>
<keyword evidence="4" id="KW-0001">2Fe-2S</keyword>
<protein>
    <recommendedName>
        <fullName evidence="14">dihydroxy-acid dehydratase</fullName>
        <ecNumber evidence="14">4.2.1.9</ecNumber>
    </recommendedName>
</protein>
<evidence type="ECO:0000256" key="9">
    <source>
        <dbReference type="ARBA" id="ARBA00023239"/>
    </source>
</evidence>
<keyword evidence="7" id="KW-0408">Iron</keyword>
<evidence type="ECO:0000256" key="6">
    <source>
        <dbReference type="ARBA" id="ARBA00022842"/>
    </source>
</evidence>
<evidence type="ECO:0000256" key="11">
    <source>
        <dbReference type="ARBA" id="ARBA00029304"/>
    </source>
</evidence>
<evidence type="ECO:0000256" key="5">
    <source>
        <dbReference type="ARBA" id="ARBA00022723"/>
    </source>
</evidence>
<dbReference type="InterPro" id="IPR020558">
    <property type="entry name" value="DiOHA_6PGluconate_deHydtase_CS"/>
</dbReference>
<sequence>MNRHSRIVTQPKDQGASQAMLYATDGIKTDDDFNKAMIGVASVWYEGNPCNKHLLGLGQDIKASLQKSDLIGYQFGTVGVSDGISMGTRGMSYSLQSRDLIADQVESAAGGHHLDGMVVIPGCDKNMPGVLMALGRLNRPGIMVYGGTIRAGSCEGSPQLDLVSAFQAYGKYLQDGQTPAAEAERYRTIRNACPGPGACGGMYTANTMASAAETLGMTLPGSSSFPAESSEKLEECASIGPAMYNIVSKNILPRDIMTRSAFENAMVLTMILGGSTNAVLHLIAIAHSVGITLTIDDFQNVSDRTPFLADIKPSGKYVMEDVYKIGGIPKILHFLLKQKMIDGNNLTVTGLSLGENLERWVHKYGELDFNSQDVIRPLDKPIKETGHIRILKGNLAPGGAVAKITGKEGLSFTGKARTFDSEDDFVKAVESGSIKKGEKTVVIMRYLGPKGGPGMPEMLKPTSLIMGAGLGQDVACLTDGRFSGGSHGFCIGHVVPEAQVGGPIAFVKDGDVISVDAVRNTIELHITTEEMEKRRKAWVAPPLKVTQGTLYKYVKAVTDASHGCITDA</sequence>
<dbReference type="InterPro" id="IPR037237">
    <property type="entry name" value="IlvD/EDD_N"/>
</dbReference>
<keyword evidence="6" id="KW-0460">Magnesium</keyword>
<name>A0A6A4H626_9AGAR</name>
<dbReference type="GO" id="GO:0009097">
    <property type="term" value="P:isoleucine biosynthetic process"/>
    <property type="evidence" value="ECO:0007669"/>
    <property type="project" value="UniProtKB-UniPathway"/>
</dbReference>
<evidence type="ECO:0000256" key="15">
    <source>
        <dbReference type="ARBA" id="ARBA00034078"/>
    </source>
</evidence>
<comment type="catalytic activity">
    <reaction evidence="11">
        <text>(2R)-2,3-dihydroxy-3-methylbutanoate = 3-methyl-2-oxobutanoate + H2O</text>
        <dbReference type="Rhea" id="RHEA:24809"/>
        <dbReference type="ChEBI" id="CHEBI:11851"/>
        <dbReference type="ChEBI" id="CHEBI:15377"/>
        <dbReference type="ChEBI" id="CHEBI:49072"/>
        <dbReference type="EC" id="4.2.1.9"/>
    </reaction>
    <physiologicalReaction direction="left-to-right" evidence="11">
        <dbReference type="Rhea" id="RHEA:24810"/>
    </physiologicalReaction>
</comment>
<dbReference type="GO" id="GO:0051537">
    <property type="term" value="F:2 iron, 2 sulfur cluster binding"/>
    <property type="evidence" value="ECO:0007669"/>
    <property type="project" value="UniProtKB-KW"/>
</dbReference>
<comment type="catalytic activity">
    <reaction evidence="16">
        <text>(2R,3R)-2,3-dihydroxy-3-methylpentanoate = (S)-3-methyl-2-oxopentanoate + H2O</text>
        <dbReference type="Rhea" id="RHEA:27694"/>
        <dbReference type="ChEBI" id="CHEBI:15377"/>
        <dbReference type="ChEBI" id="CHEBI:35146"/>
        <dbReference type="ChEBI" id="CHEBI:49258"/>
        <dbReference type="EC" id="4.2.1.9"/>
    </reaction>
    <physiologicalReaction direction="left-to-right" evidence="16">
        <dbReference type="Rhea" id="RHEA:27695"/>
    </physiologicalReaction>
</comment>
<dbReference type="PROSITE" id="PS00886">
    <property type="entry name" value="ILVD_EDD_1"/>
    <property type="match status" value="1"/>
</dbReference>
<reference evidence="19" key="1">
    <citation type="journal article" date="2019" name="Environ. Microbiol.">
        <title>Fungal ecological strategies reflected in gene transcription - a case study of two litter decomposers.</title>
        <authorList>
            <person name="Barbi F."/>
            <person name="Kohler A."/>
            <person name="Barry K."/>
            <person name="Baskaran P."/>
            <person name="Daum C."/>
            <person name="Fauchery L."/>
            <person name="Ihrmark K."/>
            <person name="Kuo A."/>
            <person name="LaButti K."/>
            <person name="Lipzen A."/>
            <person name="Morin E."/>
            <person name="Grigoriev I.V."/>
            <person name="Henrissat B."/>
            <person name="Lindahl B."/>
            <person name="Martin F."/>
        </authorList>
    </citation>
    <scope>NUCLEOTIDE SEQUENCE</scope>
    <source>
        <strain evidence="19">JB14</strain>
    </source>
</reference>
<dbReference type="InterPro" id="IPR050165">
    <property type="entry name" value="DHAD_IlvD/Edd"/>
</dbReference>
<dbReference type="NCBIfam" id="NF002068">
    <property type="entry name" value="PRK00911.1"/>
    <property type="match status" value="1"/>
</dbReference>
<dbReference type="SUPFAM" id="SSF52016">
    <property type="entry name" value="LeuD/IlvD-like"/>
    <property type="match status" value="1"/>
</dbReference>
<dbReference type="PANTHER" id="PTHR21000">
    <property type="entry name" value="DIHYDROXY-ACID DEHYDRATASE DAD"/>
    <property type="match status" value="1"/>
</dbReference>
<keyword evidence="20" id="KW-1185">Reference proteome</keyword>
<evidence type="ECO:0000256" key="13">
    <source>
        <dbReference type="ARBA" id="ARBA00029437"/>
    </source>
</evidence>
<dbReference type="InterPro" id="IPR042096">
    <property type="entry name" value="Dihydro-acid_dehy_C"/>
</dbReference>
<accession>A0A6A4H626</accession>
<evidence type="ECO:0000256" key="3">
    <source>
        <dbReference type="ARBA" id="ARBA00022605"/>
    </source>
</evidence>
<dbReference type="EC" id="4.2.1.9" evidence="14"/>
<evidence type="ECO:0000256" key="14">
    <source>
        <dbReference type="ARBA" id="ARBA00029490"/>
    </source>
</evidence>
<gene>
    <name evidence="19" type="ORF">BT96DRAFT_829655</name>
</gene>
<evidence type="ECO:0000256" key="1">
    <source>
        <dbReference type="ARBA" id="ARBA00001946"/>
    </source>
</evidence>
<dbReference type="EMBL" id="ML769579">
    <property type="protein sequence ID" value="KAE9393170.1"/>
    <property type="molecule type" value="Genomic_DNA"/>
</dbReference>
<dbReference type="GO" id="GO:0046872">
    <property type="term" value="F:metal ion binding"/>
    <property type="evidence" value="ECO:0007669"/>
    <property type="project" value="UniProtKB-KW"/>
</dbReference>
<dbReference type="InterPro" id="IPR004404">
    <property type="entry name" value="DihydroxyA_deHydtase"/>
</dbReference>
<dbReference type="GO" id="GO:0009099">
    <property type="term" value="P:L-valine biosynthetic process"/>
    <property type="evidence" value="ECO:0007669"/>
    <property type="project" value="UniProtKB-UniPathway"/>
</dbReference>
<comment type="cofactor">
    <cofactor evidence="1">
        <name>Mg(2+)</name>
        <dbReference type="ChEBI" id="CHEBI:18420"/>
    </cofactor>
</comment>
<dbReference type="GO" id="GO:0005739">
    <property type="term" value="C:mitochondrion"/>
    <property type="evidence" value="ECO:0007669"/>
    <property type="project" value="TreeGrafter"/>
</dbReference>
<keyword evidence="10" id="KW-0100">Branched-chain amino acid biosynthesis</keyword>
<evidence type="ECO:0000256" key="4">
    <source>
        <dbReference type="ARBA" id="ARBA00022714"/>
    </source>
</evidence>
<comment type="similarity">
    <text evidence="2">Belongs to the IlvD/Edd family.</text>
</comment>
<evidence type="ECO:0000256" key="16">
    <source>
        <dbReference type="ARBA" id="ARBA00052865"/>
    </source>
</evidence>
<dbReference type="PANTHER" id="PTHR21000:SF5">
    <property type="entry name" value="DIHYDROXY-ACID DEHYDRATASE, MITOCHONDRIAL"/>
    <property type="match status" value="1"/>
</dbReference>
<feature type="domain" description="Dihydroxy-acid/6-phosphogluconate dehydratase N-terminal" evidence="17">
    <location>
        <begin position="35"/>
        <end position="356"/>
    </location>
</feature>
<dbReference type="Proteomes" id="UP000799118">
    <property type="component" value="Unassembled WGS sequence"/>
</dbReference>
<proteinExistence type="inferred from homology"/>
<feature type="domain" description="Dihydroxy-acid/6-phosphogluconate dehydratase C-terminal" evidence="18">
    <location>
        <begin position="373"/>
        <end position="564"/>
    </location>
</feature>
<evidence type="ECO:0000256" key="8">
    <source>
        <dbReference type="ARBA" id="ARBA00023014"/>
    </source>
</evidence>
<dbReference type="FunFam" id="3.50.30.80:FF:000001">
    <property type="entry name" value="Dihydroxy-acid dehydratase"/>
    <property type="match status" value="1"/>
</dbReference>
<keyword evidence="5" id="KW-0479">Metal-binding</keyword>
<evidence type="ECO:0000256" key="12">
    <source>
        <dbReference type="ARBA" id="ARBA00029436"/>
    </source>
</evidence>
<dbReference type="SUPFAM" id="SSF143975">
    <property type="entry name" value="IlvD/EDD N-terminal domain-like"/>
    <property type="match status" value="1"/>
</dbReference>
<dbReference type="OrthoDB" id="3851628at2759"/>
<dbReference type="HAMAP" id="MF_00012">
    <property type="entry name" value="IlvD"/>
    <property type="match status" value="1"/>
</dbReference>
<dbReference type="AlphaFoldDB" id="A0A6A4H626"/>
<evidence type="ECO:0000256" key="10">
    <source>
        <dbReference type="ARBA" id="ARBA00023304"/>
    </source>
</evidence>
<evidence type="ECO:0000259" key="18">
    <source>
        <dbReference type="Pfam" id="PF24877"/>
    </source>
</evidence>